<evidence type="ECO:0008006" key="4">
    <source>
        <dbReference type="Google" id="ProtNLM"/>
    </source>
</evidence>
<feature type="chain" id="PRO_5039922926" description="Outer membrane beta-barrel protein" evidence="1">
    <location>
        <begin position="22"/>
        <end position="464"/>
    </location>
</feature>
<dbReference type="SUPFAM" id="SSF56935">
    <property type="entry name" value="Porins"/>
    <property type="match status" value="1"/>
</dbReference>
<evidence type="ECO:0000256" key="1">
    <source>
        <dbReference type="SAM" id="SignalP"/>
    </source>
</evidence>
<comment type="caution">
    <text evidence="2">The sequence shown here is derived from an EMBL/GenBank/DDBJ whole genome shotgun (WGS) entry which is preliminary data.</text>
</comment>
<feature type="signal peptide" evidence="1">
    <location>
        <begin position="1"/>
        <end position="21"/>
    </location>
</feature>
<sequence>MCNKKYLAAWLIGVNSVMVCAQSQETSSLLDGLSQEAKDGGSISLFADARYTDNVAKKDTDKQTDLIQTYGVDLSYLKNTRAVNAKANYRLKNTGYRDSSFSDEVWLSGASQLIISTTPERYSWFARHQQSARQVNFLQADTPDNRDERSTFITGPDVNLQISPVDTLSLQARSISTRFDKSTDNDSDRNTGSIRLSHSLNSQHKIALVGSYSDVDFELAQNDYRNKTIGIELSGVYRSSFYQLSAGNSSLERRNGLETDDGYLRALLSLNQDNGQWLLSYSREITDSSIGLSLSTLGDANPFNNTQGVTGEDLDGDLDLDGGAGDGDFRISDVIYRTRMQASYTRKVPNSRVGMSLRVLQNENDYEQLLADTRSLSGVMNLHYDMAENLRWFLNLEYRRTDFIDTPGIGEDEIEQTKLGFHYDVGEALRISFDINYETRDNQYISSREYDAFGSTLYLNYRWR</sequence>
<dbReference type="EMBL" id="JAPTGG010000015">
    <property type="protein sequence ID" value="MCZ0866677.1"/>
    <property type="molecule type" value="Genomic_DNA"/>
</dbReference>
<dbReference type="Proteomes" id="UP001069090">
    <property type="component" value="Unassembled WGS sequence"/>
</dbReference>
<protein>
    <recommendedName>
        <fullName evidence="4">Outer membrane beta-barrel protein</fullName>
    </recommendedName>
</protein>
<organism evidence="2 3">
    <name type="scientific">Dasania phycosphaerae</name>
    <dbReference type="NCBI Taxonomy" id="2950436"/>
    <lineage>
        <taxon>Bacteria</taxon>
        <taxon>Pseudomonadati</taxon>
        <taxon>Pseudomonadota</taxon>
        <taxon>Gammaproteobacteria</taxon>
        <taxon>Cellvibrionales</taxon>
        <taxon>Spongiibacteraceae</taxon>
        <taxon>Dasania</taxon>
    </lineage>
</organism>
<reference evidence="2 3" key="1">
    <citation type="submission" date="2022-12" db="EMBL/GenBank/DDBJ databases">
        <title>Dasania phycosphaerae sp. nov., isolated from particulate material of the south coast of Korea.</title>
        <authorList>
            <person name="Jiang Y."/>
        </authorList>
    </citation>
    <scope>NUCLEOTIDE SEQUENCE [LARGE SCALE GENOMIC DNA]</scope>
    <source>
        <strain evidence="2 3">GY-19</strain>
    </source>
</reference>
<evidence type="ECO:0000313" key="3">
    <source>
        <dbReference type="Proteomes" id="UP001069090"/>
    </source>
</evidence>
<evidence type="ECO:0000313" key="2">
    <source>
        <dbReference type="EMBL" id="MCZ0866677.1"/>
    </source>
</evidence>
<keyword evidence="1" id="KW-0732">Signal</keyword>
<gene>
    <name evidence="2" type="ORF">O0V09_15805</name>
</gene>
<dbReference type="AlphaFoldDB" id="A0A9J6RRI3"/>
<name>A0A9J6RRI3_9GAMM</name>
<dbReference type="RefSeq" id="WP_258332706.1">
    <property type="nucleotide sequence ID" value="NZ_JAPTGG010000015.1"/>
</dbReference>
<proteinExistence type="predicted"/>
<keyword evidence="3" id="KW-1185">Reference proteome</keyword>
<accession>A0A9J6RRI3</accession>